<feature type="transmembrane region" description="Helical" evidence="6">
    <location>
        <begin position="151"/>
        <end position="173"/>
    </location>
</feature>
<evidence type="ECO:0000256" key="1">
    <source>
        <dbReference type="ARBA" id="ARBA00004128"/>
    </source>
</evidence>
<evidence type="ECO:0000256" key="6">
    <source>
        <dbReference type="SAM" id="Phobius"/>
    </source>
</evidence>
<feature type="transmembrane region" description="Helical" evidence="6">
    <location>
        <begin position="228"/>
        <end position="250"/>
    </location>
</feature>
<evidence type="ECO:0000313" key="9">
    <source>
        <dbReference type="Proteomes" id="UP000636709"/>
    </source>
</evidence>
<reference evidence="8" key="1">
    <citation type="submission" date="2020-07" db="EMBL/GenBank/DDBJ databases">
        <title>Genome sequence and genetic diversity analysis of an under-domesticated orphan crop, white fonio (Digitaria exilis).</title>
        <authorList>
            <person name="Bennetzen J.L."/>
            <person name="Chen S."/>
            <person name="Ma X."/>
            <person name="Wang X."/>
            <person name="Yssel A.E.J."/>
            <person name="Chaluvadi S.R."/>
            <person name="Johnson M."/>
            <person name="Gangashetty P."/>
            <person name="Hamidou F."/>
            <person name="Sanogo M.D."/>
            <person name="Zwaenepoel A."/>
            <person name="Wallace J."/>
            <person name="Van De Peer Y."/>
            <person name="Van Deynze A."/>
        </authorList>
    </citation>
    <scope>NUCLEOTIDE SEQUENCE</scope>
    <source>
        <tissue evidence="8">Leaves</tissue>
    </source>
</reference>
<keyword evidence="5 6" id="KW-0472">Membrane</keyword>
<feature type="transmembrane region" description="Helical" evidence="6">
    <location>
        <begin position="185"/>
        <end position="207"/>
    </location>
</feature>
<comment type="caution">
    <text evidence="8">The sequence shown here is derived from an EMBL/GenBank/DDBJ whole genome shotgun (WGS) entry which is preliminary data.</text>
</comment>
<comment type="subcellular location">
    <subcellularLocation>
        <location evidence="1">Vacuole membrane</location>
        <topology evidence="1">Multi-pass membrane protein</topology>
    </subcellularLocation>
</comment>
<keyword evidence="3 6" id="KW-0812">Transmembrane</keyword>
<name>A0A835F8F7_9POAL</name>
<dbReference type="EMBL" id="JACEFO010001608">
    <property type="protein sequence ID" value="KAF8731342.1"/>
    <property type="molecule type" value="Genomic_DNA"/>
</dbReference>
<feature type="transmembrane region" description="Helical" evidence="6">
    <location>
        <begin position="45"/>
        <end position="65"/>
    </location>
</feature>
<feature type="transmembrane region" description="Helical" evidence="6">
    <location>
        <begin position="118"/>
        <end position="139"/>
    </location>
</feature>
<organism evidence="8 9">
    <name type="scientific">Digitaria exilis</name>
    <dbReference type="NCBI Taxonomy" id="1010633"/>
    <lineage>
        <taxon>Eukaryota</taxon>
        <taxon>Viridiplantae</taxon>
        <taxon>Streptophyta</taxon>
        <taxon>Embryophyta</taxon>
        <taxon>Tracheophyta</taxon>
        <taxon>Spermatophyta</taxon>
        <taxon>Magnoliopsida</taxon>
        <taxon>Liliopsida</taxon>
        <taxon>Poales</taxon>
        <taxon>Poaceae</taxon>
        <taxon>PACMAD clade</taxon>
        <taxon>Panicoideae</taxon>
        <taxon>Panicodae</taxon>
        <taxon>Paniceae</taxon>
        <taxon>Anthephorinae</taxon>
        <taxon>Digitaria</taxon>
    </lineage>
</organism>
<feature type="domain" description="THH1/TOM1/TOM3" evidence="7">
    <location>
        <begin position="29"/>
        <end position="298"/>
    </location>
</feature>
<evidence type="ECO:0000256" key="2">
    <source>
        <dbReference type="ARBA" id="ARBA00006779"/>
    </source>
</evidence>
<dbReference type="InterPro" id="IPR009457">
    <property type="entry name" value="THH1/TOM1/TOM3_dom"/>
</dbReference>
<dbReference type="Proteomes" id="UP000636709">
    <property type="component" value="Unassembled WGS sequence"/>
</dbReference>
<keyword evidence="9" id="KW-1185">Reference proteome</keyword>
<comment type="similarity">
    <text evidence="2">Belongs to the plant tobamovirus multiplication TOM1 protein family.</text>
</comment>
<evidence type="ECO:0000259" key="7">
    <source>
        <dbReference type="Pfam" id="PF06454"/>
    </source>
</evidence>
<dbReference type="PANTHER" id="PTHR31142">
    <property type="entry name" value="TOBAMOVIRUS MULTIPLICATION PROTEIN 1-LIKE ISOFORM X1"/>
    <property type="match status" value="1"/>
</dbReference>
<proteinExistence type="inferred from homology"/>
<dbReference type="AlphaFoldDB" id="A0A835F8F7"/>
<evidence type="ECO:0000313" key="8">
    <source>
        <dbReference type="EMBL" id="KAF8731342.1"/>
    </source>
</evidence>
<dbReference type="InterPro" id="IPR040226">
    <property type="entry name" value="THH1/TOM1/TOM3"/>
</dbReference>
<feature type="transmembrane region" description="Helical" evidence="6">
    <location>
        <begin position="262"/>
        <end position="286"/>
    </location>
</feature>
<dbReference type="Gramene" id="Dexi2B01G0001640.1">
    <property type="protein sequence ID" value="Dexi2B01G0001640.1:cds"/>
    <property type="gene ID" value="Dexi2B01G0001640"/>
</dbReference>
<protein>
    <recommendedName>
        <fullName evidence="7">THH1/TOM1/TOM3 domain-containing protein</fullName>
    </recommendedName>
</protein>
<evidence type="ECO:0000256" key="4">
    <source>
        <dbReference type="ARBA" id="ARBA00022989"/>
    </source>
</evidence>
<dbReference type="GO" id="GO:0009705">
    <property type="term" value="C:plant-type vacuole membrane"/>
    <property type="evidence" value="ECO:0007669"/>
    <property type="project" value="TreeGrafter"/>
</dbReference>
<sequence>MRELASSFTPAAAPTVISASLYSSPAASRGWWDDVNKSPQWQEGAFFSLATAYALVSAVALIQLIRIQHRVPKLRWTTQKIFHLMNFLVSGFRAVVFAFHAHVFLLRPRVYKLVLLDLPSLLFFSTYTLLVLFWAEIYHQVRSLPTDKLRPAYISINTIIYVVQLCIWIYLGIHDNAALELASKIFNVAVSCIALLGFSVYGGRLIFCLKRYPIESVGRQKKLYEVRTVTAICVTCFLIRCIVVALSAFVPDVSLEVLDHPILYFFFYSLAEIVPSGLVLFILGTLPPKQMPSRQYHTVR</sequence>
<evidence type="ECO:0000256" key="5">
    <source>
        <dbReference type="ARBA" id="ARBA00023136"/>
    </source>
</evidence>
<dbReference type="OrthoDB" id="19798at2759"/>
<keyword evidence="4 6" id="KW-1133">Transmembrane helix</keyword>
<dbReference type="PANTHER" id="PTHR31142:SF1">
    <property type="entry name" value="TOBAMOVIRUS MULTIPLICATION PROTEIN 1"/>
    <property type="match status" value="1"/>
</dbReference>
<feature type="transmembrane region" description="Helical" evidence="6">
    <location>
        <begin position="86"/>
        <end position="106"/>
    </location>
</feature>
<gene>
    <name evidence="8" type="ORF">HU200_016397</name>
</gene>
<evidence type="ECO:0000256" key="3">
    <source>
        <dbReference type="ARBA" id="ARBA00022692"/>
    </source>
</evidence>
<dbReference type="Pfam" id="PF06454">
    <property type="entry name" value="THH1_TOM1-3_dom"/>
    <property type="match status" value="1"/>
</dbReference>
<accession>A0A835F8F7</accession>